<feature type="compositionally biased region" description="Polar residues" evidence="1">
    <location>
        <begin position="12"/>
        <end position="22"/>
    </location>
</feature>
<proteinExistence type="predicted"/>
<reference evidence="2 3" key="1">
    <citation type="journal article" date="2020" name="Fungal Divers.">
        <title>Resolving the Mortierellaceae phylogeny through synthesis of multi-gene phylogenetics and phylogenomics.</title>
        <authorList>
            <person name="Vandepol N."/>
            <person name="Liber J."/>
            <person name="Desiro A."/>
            <person name="Na H."/>
            <person name="Kennedy M."/>
            <person name="Barry K."/>
            <person name="Grigoriev I.V."/>
            <person name="Miller A.N."/>
            <person name="O'Donnell K."/>
            <person name="Stajich J.E."/>
            <person name="Bonito G."/>
        </authorList>
    </citation>
    <scope>NUCLEOTIDE SEQUENCE [LARGE SCALE GENOMIC DNA]</scope>
    <source>
        <strain evidence="2 3">AD045</strain>
    </source>
</reference>
<dbReference type="Proteomes" id="UP001194696">
    <property type="component" value="Unassembled WGS sequence"/>
</dbReference>
<dbReference type="SUPFAM" id="SSF53335">
    <property type="entry name" value="S-adenosyl-L-methionine-dependent methyltransferases"/>
    <property type="match status" value="1"/>
</dbReference>
<dbReference type="EMBL" id="JAAAIM010001501">
    <property type="protein sequence ID" value="KAG0277943.1"/>
    <property type="molecule type" value="Genomic_DNA"/>
</dbReference>
<feature type="region of interest" description="Disordered" evidence="1">
    <location>
        <begin position="162"/>
        <end position="182"/>
    </location>
</feature>
<evidence type="ECO:0000313" key="3">
    <source>
        <dbReference type="Proteomes" id="UP001194696"/>
    </source>
</evidence>
<keyword evidence="3" id="KW-1185">Reference proteome</keyword>
<gene>
    <name evidence="2" type="primary">METTL21B</name>
    <name evidence="2" type="ORF">BGZ96_002644</name>
</gene>
<feature type="compositionally biased region" description="Basic and acidic residues" evidence="1">
    <location>
        <begin position="162"/>
        <end position="177"/>
    </location>
</feature>
<dbReference type="PANTHER" id="PTHR14614:SF109">
    <property type="entry name" value="RIBOSOMAL LYSINE N-METHYLTRANSFERASE 5"/>
    <property type="match status" value="1"/>
</dbReference>
<organism evidence="2 3">
    <name type="scientific">Linnemannia gamsii</name>
    <dbReference type="NCBI Taxonomy" id="64522"/>
    <lineage>
        <taxon>Eukaryota</taxon>
        <taxon>Fungi</taxon>
        <taxon>Fungi incertae sedis</taxon>
        <taxon>Mucoromycota</taxon>
        <taxon>Mortierellomycotina</taxon>
        <taxon>Mortierellomycetes</taxon>
        <taxon>Mortierellales</taxon>
        <taxon>Mortierellaceae</taxon>
        <taxon>Linnemannia</taxon>
    </lineage>
</organism>
<evidence type="ECO:0000313" key="2">
    <source>
        <dbReference type="EMBL" id="KAG0277943.1"/>
    </source>
</evidence>
<evidence type="ECO:0000256" key="1">
    <source>
        <dbReference type="SAM" id="MobiDB-lite"/>
    </source>
</evidence>
<sequence length="317" mass="35942">MEEELRGLQLEDNAQGTQQNQEQDPKVQEGTATAIIPWKYCNVYANNRSPERLFLFQGQSIFIQQRLDEKVTIDQNTGNVVWDGAYLMAKFLESHIGNLQGKSCLELGAGTGLVSIFAWLLGATQVLATDLPGPHTEHVQKNTGINARRLAQERRQEIQRHEKEVTGGREGGEDARMTRRRNRQERTRMIELDSDNLSVAPLDWNTPVLPESVTFQGPFSYILCSEILYLPKFHRALLKTLTKFADDHTVVLLLWKQRGLGEERFFDIACRPSTGWKVQYLERSVLDAEFQDQPYGVAQMIRIPTTSTSSSSIDSSS</sequence>
<dbReference type="Gene3D" id="3.40.50.150">
    <property type="entry name" value="Vaccinia Virus protein VP39"/>
    <property type="match status" value="1"/>
</dbReference>
<name>A0ABQ7JKP1_9FUNG</name>
<dbReference type="InterPro" id="IPR019410">
    <property type="entry name" value="Methyltransf_16"/>
</dbReference>
<feature type="region of interest" description="Disordered" evidence="1">
    <location>
        <begin position="1"/>
        <end position="28"/>
    </location>
</feature>
<accession>A0ABQ7JKP1</accession>
<dbReference type="InterPro" id="IPR029063">
    <property type="entry name" value="SAM-dependent_MTases_sf"/>
</dbReference>
<comment type="caution">
    <text evidence="2">The sequence shown here is derived from an EMBL/GenBank/DDBJ whole genome shotgun (WGS) entry which is preliminary data.</text>
</comment>
<dbReference type="PANTHER" id="PTHR14614">
    <property type="entry name" value="HEPATOCELLULAR CARCINOMA-ASSOCIATED ANTIGEN"/>
    <property type="match status" value="1"/>
</dbReference>
<dbReference type="Pfam" id="PF10294">
    <property type="entry name" value="Methyltransf_16"/>
    <property type="match status" value="2"/>
</dbReference>
<protein>
    <submittedName>
        <fullName evidence="2">Methyltransferase-like protein 21B</fullName>
    </submittedName>
</protein>